<keyword evidence="1 2" id="KW-0728">SH3 domain</keyword>
<proteinExistence type="predicted"/>
<organism evidence="4 5">
    <name type="scientific">Blattamonas nauphoetae</name>
    <dbReference type="NCBI Taxonomy" id="2049346"/>
    <lineage>
        <taxon>Eukaryota</taxon>
        <taxon>Metamonada</taxon>
        <taxon>Preaxostyla</taxon>
        <taxon>Oxymonadida</taxon>
        <taxon>Blattamonas</taxon>
    </lineage>
</organism>
<keyword evidence="5" id="KW-1185">Reference proteome</keyword>
<gene>
    <name evidence="4" type="ORF">BLNAU_15319</name>
</gene>
<dbReference type="InterPro" id="IPR035979">
    <property type="entry name" value="RBD_domain_sf"/>
</dbReference>
<evidence type="ECO:0000259" key="3">
    <source>
        <dbReference type="PROSITE" id="PS50002"/>
    </source>
</evidence>
<dbReference type="Gene3D" id="2.30.30.40">
    <property type="entry name" value="SH3 Domains"/>
    <property type="match status" value="1"/>
</dbReference>
<evidence type="ECO:0000313" key="4">
    <source>
        <dbReference type="EMBL" id="KAK2949745.1"/>
    </source>
</evidence>
<dbReference type="CDD" id="cd00590">
    <property type="entry name" value="RRM_SF"/>
    <property type="match status" value="1"/>
</dbReference>
<name>A0ABQ9XED3_9EUKA</name>
<dbReference type="EMBL" id="JARBJD010000150">
    <property type="protein sequence ID" value="KAK2949745.1"/>
    <property type="molecule type" value="Genomic_DNA"/>
</dbReference>
<protein>
    <recommendedName>
        <fullName evidence="3">SH3 domain-containing protein</fullName>
    </recommendedName>
</protein>
<dbReference type="InterPro" id="IPR012677">
    <property type="entry name" value="Nucleotide-bd_a/b_plait_sf"/>
</dbReference>
<dbReference type="Gene3D" id="3.30.70.330">
    <property type="match status" value="1"/>
</dbReference>
<accession>A0ABQ9XED3</accession>
<dbReference type="SUPFAM" id="SSF54928">
    <property type="entry name" value="RNA-binding domain, RBD"/>
    <property type="match status" value="1"/>
</dbReference>
<dbReference type="SUPFAM" id="SSF50044">
    <property type="entry name" value="SH3-domain"/>
    <property type="match status" value="1"/>
</dbReference>
<reference evidence="4 5" key="1">
    <citation type="journal article" date="2022" name="bioRxiv">
        <title>Genomics of Preaxostyla Flagellates Illuminates Evolutionary Transitions and the Path Towards Mitochondrial Loss.</title>
        <authorList>
            <person name="Novak L.V.F."/>
            <person name="Treitli S.C."/>
            <person name="Pyrih J."/>
            <person name="Halakuc P."/>
            <person name="Pipaliya S.V."/>
            <person name="Vacek V."/>
            <person name="Brzon O."/>
            <person name="Soukal P."/>
            <person name="Eme L."/>
            <person name="Dacks J.B."/>
            <person name="Karnkowska A."/>
            <person name="Elias M."/>
            <person name="Hampl V."/>
        </authorList>
    </citation>
    <scope>NUCLEOTIDE SEQUENCE [LARGE SCALE GENOMIC DNA]</scope>
    <source>
        <strain evidence="4">NAU3</strain>
        <tissue evidence="4">Gut</tissue>
    </source>
</reference>
<dbReference type="Proteomes" id="UP001281761">
    <property type="component" value="Unassembled WGS sequence"/>
</dbReference>
<evidence type="ECO:0000256" key="2">
    <source>
        <dbReference type="PROSITE-ProRule" id="PRU00192"/>
    </source>
</evidence>
<dbReference type="InterPro" id="IPR036028">
    <property type="entry name" value="SH3-like_dom_sf"/>
</dbReference>
<sequence length="594" mass="65861">MQTPALEKATFWTVLSESSSSDFEALIRLFSQFGTVFISSTIVSPFPGIPHKYQFGLLTNTTEDIITSTFHSQYPSFSTSKLIIINSGPVTNQLFISSVPDTLTNKELQTIISPHSQCAVYIRKDLENPNTRVAFLIFRTPTEAAHAFMDRLQWTIDGTPLEVTFTTESPLSPRFLMITIPPQPKKAVNAPHQQTKATVDIENISQETTLREMFEYSRTLHGKKITFQIPENVTVMGTGSVQLQGSESLQFASFKPSFAIDFRKPATEVFHKIFQQPHQTDTKSWKKTVLFNSTPDPSVPNSIAIEVADIIQVDNESENGWTLGTNERTKETGWVPTSFLGPQIASDVPQPIEQLVLFEALVPQHTQSQIHNIVPFLQKFGEILSFNPISQSPPATDESFRIVILSETEPKSNLAGCEEIGDQPQQNWPLNQPLPHLPPSPPSVYGQNSQMMPVGQVEASLGKDGMMTSPVSPHSPPVKVSSPPIIFPPPPPVIPNDHNRALNTTSLTVSTQPVQPIEMTHNLTSNVTPSSRTLKDDTPRICAISGKEIVHCAHLKNEPGVFYEWAKLREIVRDTAVSPHSYNPVSLEDIVMDS</sequence>
<dbReference type="InterPro" id="IPR001452">
    <property type="entry name" value="SH3_domain"/>
</dbReference>
<comment type="caution">
    <text evidence="4">The sequence shown here is derived from an EMBL/GenBank/DDBJ whole genome shotgun (WGS) entry which is preliminary data.</text>
</comment>
<evidence type="ECO:0000256" key="1">
    <source>
        <dbReference type="ARBA" id="ARBA00022443"/>
    </source>
</evidence>
<evidence type="ECO:0000313" key="5">
    <source>
        <dbReference type="Proteomes" id="UP001281761"/>
    </source>
</evidence>
<feature type="domain" description="SH3" evidence="3">
    <location>
        <begin position="282"/>
        <end position="345"/>
    </location>
</feature>
<dbReference type="SMART" id="SM00360">
    <property type="entry name" value="RRM"/>
    <property type="match status" value="1"/>
</dbReference>
<dbReference type="PROSITE" id="PS50002">
    <property type="entry name" value="SH3"/>
    <property type="match status" value="1"/>
</dbReference>
<dbReference type="InterPro" id="IPR000504">
    <property type="entry name" value="RRM_dom"/>
</dbReference>